<accession>A0A0U4CZW7</accession>
<gene>
    <name evidence="1" type="ORF">AERYTH_16270</name>
</gene>
<keyword evidence="2" id="KW-1185">Reference proteome</keyword>
<dbReference type="Proteomes" id="UP000067689">
    <property type="component" value="Chromosome"/>
</dbReference>
<sequence>MSDLRIEPGAGEAIRDLHLEGAELIEGTGESAPGTVDAGPGSSAISAILSNVMSEASDLAAVHRAVATVMGQVVDQYDATDESIRDAFDQVTRGLPADEGGR</sequence>
<dbReference type="STRING" id="2041.AERYTH_16270"/>
<dbReference type="OrthoDB" id="3830961at2"/>
<organism evidence="1 2">
    <name type="scientific">Aeromicrobium erythreum</name>
    <dbReference type="NCBI Taxonomy" id="2041"/>
    <lineage>
        <taxon>Bacteria</taxon>
        <taxon>Bacillati</taxon>
        <taxon>Actinomycetota</taxon>
        <taxon>Actinomycetes</taxon>
        <taxon>Propionibacteriales</taxon>
        <taxon>Nocardioidaceae</taxon>
        <taxon>Aeromicrobium</taxon>
    </lineage>
</organism>
<dbReference type="EMBL" id="CP011502">
    <property type="protein sequence ID" value="ALX06141.1"/>
    <property type="molecule type" value="Genomic_DNA"/>
</dbReference>
<evidence type="ECO:0000313" key="1">
    <source>
        <dbReference type="EMBL" id="ALX06141.1"/>
    </source>
</evidence>
<dbReference type="AlphaFoldDB" id="A0A0U4CZW7"/>
<reference evidence="1 2" key="1">
    <citation type="journal article" date="1991" name="Int. J. Syst. Bacteriol.">
        <title>Description of the erythromycin-producing bacterium Arthrobacter sp. strain NRRL B-3381 as Aeromicrobium erythreum gen. nov., sp. nov.</title>
        <authorList>
            <person name="Miller E.S."/>
            <person name="Woese C.R."/>
            <person name="Brenner S."/>
        </authorList>
    </citation>
    <scope>NUCLEOTIDE SEQUENCE [LARGE SCALE GENOMIC DNA]</scope>
    <source>
        <strain evidence="1 2">AR18</strain>
    </source>
</reference>
<proteinExistence type="predicted"/>
<dbReference type="PATRIC" id="fig|2041.4.peg.3400"/>
<dbReference type="RefSeq" id="WP_067860794.1">
    <property type="nucleotide sequence ID" value="NZ_CP011502.1"/>
</dbReference>
<dbReference type="KEGG" id="aer:AERYTH_16270"/>
<protein>
    <submittedName>
        <fullName evidence="1">Uncharacterized protein</fullName>
    </submittedName>
</protein>
<name>A0A0U4CZW7_9ACTN</name>
<evidence type="ECO:0000313" key="2">
    <source>
        <dbReference type="Proteomes" id="UP000067689"/>
    </source>
</evidence>